<proteinExistence type="predicted"/>
<dbReference type="SUPFAM" id="SSF57756">
    <property type="entry name" value="Retrovirus zinc finger-like domains"/>
    <property type="match status" value="1"/>
</dbReference>
<protein>
    <recommendedName>
        <fullName evidence="2">CCHC-type domain-containing protein</fullName>
    </recommendedName>
</protein>
<name>A0A9P8XZJ5_9PEZI</name>
<organism evidence="3 4">
    <name type="scientific">Microdochium trichocladiopsis</name>
    <dbReference type="NCBI Taxonomy" id="1682393"/>
    <lineage>
        <taxon>Eukaryota</taxon>
        <taxon>Fungi</taxon>
        <taxon>Dikarya</taxon>
        <taxon>Ascomycota</taxon>
        <taxon>Pezizomycotina</taxon>
        <taxon>Sordariomycetes</taxon>
        <taxon>Xylariomycetidae</taxon>
        <taxon>Xylariales</taxon>
        <taxon>Microdochiaceae</taxon>
        <taxon>Microdochium</taxon>
    </lineage>
</organism>
<feature type="domain" description="CCHC-type" evidence="2">
    <location>
        <begin position="18"/>
        <end position="33"/>
    </location>
</feature>
<dbReference type="GO" id="GO:0003676">
    <property type="term" value="F:nucleic acid binding"/>
    <property type="evidence" value="ECO:0007669"/>
    <property type="project" value="InterPro"/>
</dbReference>
<dbReference type="RefSeq" id="XP_046009244.1">
    <property type="nucleotide sequence ID" value="XM_046148545.1"/>
</dbReference>
<dbReference type="Proteomes" id="UP000756346">
    <property type="component" value="Unassembled WGS sequence"/>
</dbReference>
<dbReference type="Pfam" id="PF00098">
    <property type="entry name" value="zf-CCHC"/>
    <property type="match status" value="1"/>
</dbReference>
<dbReference type="GO" id="GO:0008270">
    <property type="term" value="F:zinc ion binding"/>
    <property type="evidence" value="ECO:0007669"/>
    <property type="project" value="UniProtKB-KW"/>
</dbReference>
<keyword evidence="1" id="KW-0862">Zinc</keyword>
<dbReference type="OrthoDB" id="8026949at2759"/>
<dbReference type="InterPro" id="IPR001878">
    <property type="entry name" value="Znf_CCHC"/>
</dbReference>
<comment type="caution">
    <text evidence="3">The sequence shown here is derived from an EMBL/GenBank/DDBJ whole genome shotgun (WGS) entry which is preliminary data.</text>
</comment>
<evidence type="ECO:0000256" key="1">
    <source>
        <dbReference type="PROSITE-ProRule" id="PRU00047"/>
    </source>
</evidence>
<evidence type="ECO:0000313" key="3">
    <source>
        <dbReference type="EMBL" id="KAH7026027.1"/>
    </source>
</evidence>
<dbReference type="PROSITE" id="PS50158">
    <property type="entry name" value="ZF_CCHC"/>
    <property type="match status" value="1"/>
</dbReference>
<dbReference type="AlphaFoldDB" id="A0A9P8XZJ5"/>
<dbReference type="InterPro" id="IPR036875">
    <property type="entry name" value="Znf_CCHC_sf"/>
</dbReference>
<keyword evidence="4" id="KW-1185">Reference proteome</keyword>
<accession>A0A9P8XZJ5</accession>
<keyword evidence="1" id="KW-0479">Metal-binding</keyword>
<sequence>MKAECPNPRVETKFTGQCNLCQREGHRARDCPEKPPVLCRNCDGGGKPERMSWSLKEAFETRVSASISWQSRSRTCFLLSHSWISKATVISSLWSATDSATSLPDPVRERSSPKTWQRISPDSRTLVSRSRMARESATTVMASDIPRLLAPR</sequence>
<dbReference type="Gene3D" id="4.10.60.10">
    <property type="entry name" value="Zinc finger, CCHC-type"/>
    <property type="match status" value="1"/>
</dbReference>
<dbReference type="EMBL" id="JAGTJQ010000008">
    <property type="protein sequence ID" value="KAH7026027.1"/>
    <property type="molecule type" value="Genomic_DNA"/>
</dbReference>
<keyword evidence="1" id="KW-0863">Zinc-finger</keyword>
<evidence type="ECO:0000313" key="4">
    <source>
        <dbReference type="Proteomes" id="UP000756346"/>
    </source>
</evidence>
<dbReference type="GeneID" id="70178091"/>
<dbReference type="SMART" id="SM00343">
    <property type="entry name" value="ZnF_C2HC"/>
    <property type="match status" value="1"/>
</dbReference>
<reference evidence="3" key="1">
    <citation type="journal article" date="2021" name="Nat. Commun.">
        <title>Genetic determinants of endophytism in the Arabidopsis root mycobiome.</title>
        <authorList>
            <person name="Mesny F."/>
            <person name="Miyauchi S."/>
            <person name="Thiergart T."/>
            <person name="Pickel B."/>
            <person name="Atanasova L."/>
            <person name="Karlsson M."/>
            <person name="Huettel B."/>
            <person name="Barry K.W."/>
            <person name="Haridas S."/>
            <person name="Chen C."/>
            <person name="Bauer D."/>
            <person name="Andreopoulos W."/>
            <person name="Pangilinan J."/>
            <person name="LaButti K."/>
            <person name="Riley R."/>
            <person name="Lipzen A."/>
            <person name="Clum A."/>
            <person name="Drula E."/>
            <person name="Henrissat B."/>
            <person name="Kohler A."/>
            <person name="Grigoriev I.V."/>
            <person name="Martin F.M."/>
            <person name="Hacquard S."/>
        </authorList>
    </citation>
    <scope>NUCLEOTIDE SEQUENCE</scope>
    <source>
        <strain evidence="3">MPI-CAGE-CH-0230</strain>
    </source>
</reference>
<gene>
    <name evidence="3" type="ORF">B0I36DRAFT_152915</name>
</gene>
<evidence type="ECO:0000259" key="2">
    <source>
        <dbReference type="PROSITE" id="PS50158"/>
    </source>
</evidence>